<sequence length="71" mass="7901">MAYAIASARPTTSFAAHALRAVGTFFMAMTEGASRMRTVRQLENKSDQELADIGIKREDIARAVFVGRYYI</sequence>
<dbReference type="Proteomes" id="UP000640583">
    <property type="component" value="Unassembled WGS sequence"/>
</dbReference>
<reference evidence="2" key="1">
    <citation type="submission" date="2020-10" db="EMBL/GenBank/DDBJ databases">
        <title>Paenihalocynthiibacter styelae gen. nov., sp. nov., isolated from stalked sea squirt Styela clava.</title>
        <authorList>
            <person name="Kim Y.-O."/>
            <person name="Yoon J.-H."/>
        </authorList>
    </citation>
    <scope>NUCLEOTIDE SEQUENCE</scope>
    <source>
        <strain evidence="2">MYP1-1</strain>
    </source>
</reference>
<dbReference type="EMBL" id="JADCKQ010000012">
    <property type="protein sequence ID" value="MBI1494872.1"/>
    <property type="molecule type" value="Genomic_DNA"/>
</dbReference>
<dbReference type="AlphaFoldDB" id="A0A8J7LWV9"/>
<gene>
    <name evidence="2" type="ORF">H1D41_14605</name>
</gene>
<evidence type="ECO:0000313" key="3">
    <source>
        <dbReference type="Proteomes" id="UP000640583"/>
    </source>
</evidence>
<protein>
    <submittedName>
        <fullName evidence="2">DUF1127 domain-containing protein</fullName>
    </submittedName>
</protein>
<accession>A0A8J7LWV9</accession>
<dbReference type="InterPro" id="IPR009506">
    <property type="entry name" value="YjiS-like"/>
</dbReference>
<dbReference type="Pfam" id="PF06568">
    <property type="entry name" value="YjiS-like"/>
    <property type="match status" value="1"/>
</dbReference>
<name>A0A8J7LWV9_9RHOB</name>
<dbReference type="RefSeq" id="WP_157946775.1">
    <property type="nucleotide sequence ID" value="NZ_JADCKQ010000012.1"/>
</dbReference>
<organism evidence="2 3">
    <name type="scientific">Halocynthiibacter styelae</name>
    <dbReference type="NCBI Taxonomy" id="2761955"/>
    <lineage>
        <taxon>Bacteria</taxon>
        <taxon>Pseudomonadati</taxon>
        <taxon>Pseudomonadota</taxon>
        <taxon>Alphaproteobacteria</taxon>
        <taxon>Rhodobacterales</taxon>
        <taxon>Paracoccaceae</taxon>
        <taxon>Halocynthiibacter</taxon>
    </lineage>
</organism>
<proteinExistence type="predicted"/>
<keyword evidence="3" id="KW-1185">Reference proteome</keyword>
<comment type="caution">
    <text evidence="2">The sequence shown here is derived from an EMBL/GenBank/DDBJ whole genome shotgun (WGS) entry which is preliminary data.</text>
</comment>
<evidence type="ECO:0000313" key="2">
    <source>
        <dbReference type="EMBL" id="MBI1494872.1"/>
    </source>
</evidence>
<feature type="domain" description="YjiS-like" evidence="1">
    <location>
        <begin position="33"/>
        <end position="60"/>
    </location>
</feature>
<evidence type="ECO:0000259" key="1">
    <source>
        <dbReference type="Pfam" id="PF06568"/>
    </source>
</evidence>